<feature type="domain" description="MacB-like periplasmic core" evidence="8">
    <location>
        <begin position="20"/>
        <end position="238"/>
    </location>
</feature>
<dbReference type="AlphaFoldDB" id="A0A7J5U4T3"/>
<feature type="domain" description="ABC3 transporter permease C-terminal" evidence="7">
    <location>
        <begin position="288"/>
        <end position="402"/>
    </location>
</feature>
<keyword evidence="5 6" id="KW-0472">Membrane</keyword>
<feature type="domain" description="ABC3 transporter permease C-terminal" evidence="7">
    <location>
        <begin position="665"/>
        <end position="779"/>
    </location>
</feature>
<accession>A0A7J5U4T3</accession>
<feature type="transmembrane region" description="Helical" evidence="6">
    <location>
        <begin position="422"/>
        <end position="444"/>
    </location>
</feature>
<dbReference type="InterPro" id="IPR050250">
    <property type="entry name" value="Macrolide_Exporter_MacB"/>
</dbReference>
<comment type="caution">
    <text evidence="9">The sequence shown here is derived from an EMBL/GenBank/DDBJ whole genome shotgun (WGS) entry which is preliminary data.</text>
</comment>
<reference evidence="9 10" key="1">
    <citation type="submission" date="2019-10" db="EMBL/GenBank/DDBJ databases">
        <title>Rudanella paleaurantiibacter sp. nov., isolated from sludge.</title>
        <authorList>
            <person name="Xu S.Q."/>
        </authorList>
    </citation>
    <scope>NUCLEOTIDE SEQUENCE [LARGE SCALE GENOMIC DNA]</scope>
    <source>
        <strain evidence="9 10">HX-22-17</strain>
    </source>
</reference>
<keyword evidence="10" id="KW-1185">Reference proteome</keyword>
<proteinExistence type="predicted"/>
<dbReference type="Proteomes" id="UP000488299">
    <property type="component" value="Unassembled WGS sequence"/>
</dbReference>
<feature type="transmembrane region" description="Helical" evidence="6">
    <location>
        <begin position="714"/>
        <end position="736"/>
    </location>
</feature>
<evidence type="ECO:0000256" key="2">
    <source>
        <dbReference type="ARBA" id="ARBA00022475"/>
    </source>
</evidence>
<feature type="transmembrane region" description="Helical" evidence="6">
    <location>
        <begin position="756"/>
        <end position="777"/>
    </location>
</feature>
<feature type="transmembrane region" description="Helical" evidence="6">
    <location>
        <begin position="281"/>
        <end position="304"/>
    </location>
</feature>
<dbReference type="InterPro" id="IPR025857">
    <property type="entry name" value="MacB_PCD"/>
</dbReference>
<dbReference type="EMBL" id="WELI01000001">
    <property type="protein sequence ID" value="KAB7732848.1"/>
    <property type="molecule type" value="Genomic_DNA"/>
</dbReference>
<dbReference type="Pfam" id="PF12704">
    <property type="entry name" value="MacB_PCD"/>
    <property type="match status" value="2"/>
</dbReference>
<evidence type="ECO:0000256" key="6">
    <source>
        <dbReference type="SAM" id="Phobius"/>
    </source>
</evidence>
<sequence>MLKSYFLLAWRNLLANKLASTINIVGLSIAVACSITVFLVLRNFWTLDDFHVNGDRIYMLEYVQKHQDETRTFGDAPALMADALKTNFPQVKQTVRIKRENVTVYRNESVIGEMITYTDSTFFDVFTFPLAQGSPAALRDPSALILSYDIARKYFPGQNPIGQPFTVLTSNREQKQFVVRGVAAKFPDNVGFKFDLLTGYHPVHAALKNQDWSSHISGIFVELHPQATIATLSRQMKPYIARYNARNPEKPIESFVFDNLRHPPADAYDVYRRPAEANHPLISLVFVAIALVMMAISCVNYVNISLGSVTRRLKEIGMRKVLGSTRQQLIGQFMVENLLLCAFALAFGLVITELFLIPLFNDLMTMTISLTFGQNMGLWVFLAGLLVFTAIVSGAYPALYVSAFRPTVVFTGKLKFSNRRTVARVLLVGQFALAFIAVIIGVAFTDAGKQWQNMGWGYTPDNTLVLRLTDSTQYTILKNELGQLPNVRAVSGASNHVGESMNIQSVWIGGEEKQSLVFEVGPDYPQTLGLKLAQGRFFDAQRRAENAQSVLVNQTFVDRHGLKQPVVGQALRLDSQLVTVAGVVQNFKWFGAGSERPAIFRTAPEPRFTYLIAEFESGSGAQVAAAVERIWKAKVPTMPPSWFYQKDVFEHFNTTTGRLSAGFGVLSALALLIACMGLYGLSTQHFVRRIKEVSVRKVLGATVSEVIFLVNREFITLLLMAGVLANVLCFSGIQLLLAQTQQFTGGLRLGLSPYAVSNLVVLLTAAIAVSVQSWKIAHVKLAKSLKNSE</sequence>
<evidence type="ECO:0000256" key="1">
    <source>
        <dbReference type="ARBA" id="ARBA00004651"/>
    </source>
</evidence>
<organism evidence="9 10">
    <name type="scientific">Rudanella paleaurantiibacter</name>
    <dbReference type="NCBI Taxonomy" id="2614655"/>
    <lineage>
        <taxon>Bacteria</taxon>
        <taxon>Pseudomonadati</taxon>
        <taxon>Bacteroidota</taxon>
        <taxon>Cytophagia</taxon>
        <taxon>Cytophagales</taxon>
        <taxon>Cytophagaceae</taxon>
        <taxon>Rudanella</taxon>
    </lineage>
</organism>
<dbReference type="GO" id="GO:0005886">
    <property type="term" value="C:plasma membrane"/>
    <property type="evidence" value="ECO:0007669"/>
    <property type="project" value="UniProtKB-SubCell"/>
</dbReference>
<comment type="subcellular location">
    <subcellularLocation>
        <location evidence="1">Cell membrane</location>
        <topology evidence="1">Multi-pass membrane protein</topology>
    </subcellularLocation>
</comment>
<gene>
    <name evidence="9" type="ORF">F5984_02555</name>
</gene>
<feature type="transmembrane region" description="Helical" evidence="6">
    <location>
        <begin position="659"/>
        <end position="681"/>
    </location>
</feature>
<evidence type="ECO:0000259" key="8">
    <source>
        <dbReference type="Pfam" id="PF12704"/>
    </source>
</evidence>
<dbReference type="PANTHER" id="PTHR30572:SF18">
    <property type="entry name" value="ABC-TYPE MACROLIDE FAMILY EXPORT SYSTEM PERMEASE COMPONENT 2"/>
    <property type="match status" value="1"/>
</dbReference>
<feature type="transmembrane region" description="Helical" evidence="6">
    <location>
        <begin position="377"/>
        <end position="401"/>
    </location>
</feature>
<evidence type="ECO:0000256" key="4">
    <source>
        <dbReference type="ARBA" id="ARBA00022989"/>
    </source>
</evidence>
<evidence type="ECO:0000256" key="5">
    <source>
        <dbReference type="ARBA" id="ARBA00023136"/>
    </source>
</evidence>
<dbReference type="PROSITE" id="PS51257">
    <property type="entry name" value="PROKAR_LIPOPROTEIN"/>
    <property type="match status" value="1"/>
</dbReference>
<evidence type="ECO:0000313" key="10">
    <source>
        <dbReference type="Proteomes" id="UP000488299"/>
    </source>
</evidence>
<keyword evidence="3 6" id="KW-0812">Transmembrane</keyword>
<keyword evidence="2" id="KW-1003">Cell membrane</keyword>
<evidence type="ECO:0000256" key="3">
    <source>
        <dbReference type="ARBA" id="ARBA00022692"/>
    </source>
</evidence>
<dbReference type="PANTHER" id="PTHR30572">
    <property type="entry name" value="MEMBRANE COMPONENT OF TRANSPORTER-RELATED"/>
    <property type="match status" value="1"/>
</dbReference>
<feature type="transmembrane region" description="Helical" evidence="6">
    <location>
        <begin position="338"/>
        <end position="357"/>
    </location>
</feature>
<name>A0A7J5U4T3_9BACT</name>
<keyword evidence="4 6" id="KW-1133">Transmembrane helix</keyword>
<dbReference type="InterPro" id="IPR003838">
    <property type="entry name" value="ABC3_permease_C"/>
</dbReference>
<evidence type="ECO:0000259" key="7">
    <source>
        <dbReference type="Pfam" id="PF02687"/>
    </source>
</evidence>
<dbReference type="RefSeq" id="WP_152122512.1">
    <property type="nucleotide sequence ID" value="NZ_WELI01000001.1"/>
</dbReference>
<evidence type="ECO:0000313" key="9">
    <source>
        <dbReference type="EMBL" id="KAB7732848.1"/>
    </source>
</evidence>
<protein>
    <submittedName>
        <fullName evidence="9">FtsX-like permease family protein</fullName>
    </submittedName>
</protein>
<dbReference type="Pfam" id="PF02687">
    <property type="entry name" value="FtsX"/>
    <property type="match status" value="2"/>
</dbReference>
<feature type="domain" description="MacB-like periplasmic core" evidence="8">
    <location>
        <begin position="472"/>
        <end position="628"/>
    </location>
</feature>
<feature type="transmembrane region" description="Helical" evidence="6">
    <location>
        <begin position="21"/>
        <end position="41"/>
    </location>
</feature>
<dbReference type="GO" id="GO:0022857">
    <property type="term" value="F:transmembrane transporter activity"/>
    <property type="evidence" value="ECO:0007669"/>
    <property type="project" value="TreeGrafter"/>
</dbReference>